<protein>
    <submittedName>
        <fullName evidence="1">Uncharacterized protein</fullName>
    </submittedName>
</protein>
<sequence length="40" mass="4430">MPPNEKKGVLPALEQDGIKTREQEPAWPGLILFSPCNDLP</sequence>
<proteinExistence type="predicted"/>
<organism evidence="1">
    <name type="scientific">marine sediment metagenome</name>
    <dbReference type="NCBI Taxonomy" id="412755"/>
    <lineage>
        <taxon>unclassified sequences</taxon>
        <taxon>metagenomes</taxon>
        <taxon>ecological metagenomes</taxon>
    </lineage>
</organism>
<reference evidence="1" key="1">
    <citation type="journal article" date="2014" name="Front. Microbiol.">
        <title>High frequency of phylogenetically diverse reductive dehalogenase-homologous genes in deep subseafloor sedimentary metagenomes.</title>
        <authorList>
            <person name="Kawai M."/>
            <person name="Futagami T."/>
            <person name="Toyoda A."/>
            <person name="Takaki Y."/>
            <person name="Nishi S."/>
            <person name="Hori S."/>
            <person name="Arai W."/>
            <person name="Tsubouchi T."/>
            <person name="Morono Y."/>
            <person name="Uchiyama I."/>
            <person name="Ito T."/>
            <person name="Fujiyama A."/>
            <person name="Inagaki F."/>
            <person name="Takami H."/>
        </authorList>
    </citation>
    <scope>NUCLEOTIDE SEQUENCE</scope>
    <source>
        <strain evidence="1">Expedition CK06-06</strain>
    </source>
</reference>
<comment type="caution">
    <text evidence="1">The sequence shown here is derived from an EMBL/GenBank/DDBJ whole genome shotgun (WGS) entry which is preliminary data.</text>
</comment>
<feature type="non-terminal residue" evidence="1">
    <location>
        <position position="40"/>
    </location>
</feature>
<gene>
    <name evidence="1" type="ORF">S03H2_35007</name>
</gene>
<dbReference type="EMBL" id="BARU01021385">
    <property type="protein sequence ID" value="GAH59938.1"/>
    <property type="molecule type" value="Genomic_DNA"/>
</dbReference>
<accession>X1IQV9</accession>
<evidence type="ECO:0000313" key="1">
    <source>
        <dbReference type="EMBL" id="GAH59938.1"/>
    </source>
</evidence>
<dbReference type="AlphaFoldDB" id="X1IQV9"/>
<name>X1IQV9_9ZZZZ</name>